<evidence type="ECO:0000313" key="1">
    <source>
        <dbReference type="EMBL" id="GIX88497.1"/>
    </source>
</evidence>
<sequence>MNLPSQPDSWTNWAAHRSVRGESTDVIVAGKYQQSFTPDFYPINKVPKRITHKKPSAGGRGHLINGALTCLLSLLYGQPVVATGSFMGLRVTGLDWAYGSEESFGCSLGCLMASCQQLTTSHRY</sequence>
<dbReference type="EMBL" id="BPLR01021327">
    <property type="protein sequence ID" value="GIX88497.1"/>
    <property type="molecule type" value="Genomic_DNA"/>
</dbReference>
<evidence type="ECO:0000313" key="2">
    <source>
        <dbReference type="Proteomes" id="UP001054945"/>
    </source>
</evidence>
<accession>A0AAV4NZN7</accession>
<name>A0AAV4NZN7_CAEEX</name>
<protein>
    <submittedName>
        <fullName evidence="1">Uncharacterized protein</fullName>
    </submittedName>
</protein>
<gene>
    <name evidence="1" type="ORF">CEXT_764791</name>
</gene>
<keyword evidence="2" id="KW-1185">Reference proteome</keyword>
<dbReference type="AlphaFoldDB" id="A0AAV4NZN7"/>
<organism evidence="1 2">
    <name type="scientific">Caerostris extrusa</name>
    <name type="common">Bark spider</name>
    <name type="synonym">Caerostris bankana</name>
    <dbReference type="NCBI Taxonomy" id="172846"/>
    <lineage>
        <taxon>Eukaryota</taxon>
        <taxon>Metazoa</taxon>
        <taxon>Ecdysozoa</taxon>
        <taxon>Arthropoda</taxon>
        <taxon>Chelicerata</taxon>
        <taxon>Arachnida</taxon>
        <taxon>Araneae</taxon>
        <taxon>Araneomorphae</taxon>
        <taxon>Entelegynae</taxon>
        <taxon>Araneoidea</taxon>
        <taxon>Araneidae</taxon>
        <taxon>Caerostris</taxon>
    </lineage>
</organism>
<reference evidence="1 2" key="1">
    <citation type="submission" date="2021-06" db="EMBL/GenBank/DDBJ databases">
        <title>Caerostris extrusa draft genome.</title>
        <authorList>
            <person name="Kono N."/>
            <person name="Arakawa K."/>
        </authorList>
    </citation>
    <scope>NUCLEOTIDE SEQUENCE [LARGE SCALE GENOMIC DNA]</scope>
</reference>
<proteinExistence type="predicted"/>
<dbReference type="Proteomes" id="UP001054945">
    <property type="component" value="Unassembled WGS sequence"/>
</dbReference>
<comment type="caution">
    <text evidence="1">The sequence shown here is derived from an EMBL/GenBank/DDBJ whole genome shotgun (WGS) entry which is preliminary data.</text>
</comment>